<evidence type="ECO:0000256" key="5">
    <source>
        <dbReference type="ARBA" id="ARBA00022723"/>
    </source>
</evidence>
<evidence type="ECO:0000256" key="10">
    <source>
        <dbReference type="RuleBase" id="RU367030"/>
    </source>
</evidence>
<evidence type="ECO:0000256" key="2">
    <source>
        <dbReference type="ARBA" id="ARBA00001326"/>
    </source>
</evidence>
<evidence type="ECO:0000256" key="7">
    <source>
        <dbReference type="ARBA" id="ARBA00023211"/>
    </source>
</evidence>
<keyword evidence="7 10" id="KW-0464">Manganese</keyword>
<proteinExistence type="inferred from homology"/>
<dbReference type="EMBL" id="JAWDGP010001273">
    <property type="protein sequence ID" value="KAK3793205.1"/>
    <property type="molecule type" value="Genomic_DNA"/>
</dbReference>
<comment type="similarity">
    <text evidence="3 10">Belongs to the damage-control phosphatase family. Sugar phosphate phosphatase III subfamily.</text>
</comment>
<name>A0AAE1ASG2_9GAST</name>
<dbReference type="EC" id="2.1.1.-" evidence="10"/>
<dbReference type="FunFam" id="3.40.50.10880:FF:000005">
    <property type="entry name" value="DUF89-domain-containing protein"/>
    <property type="match status" value="1"/>
</dbReference>
<dbReference type="Gene3D" id="3.40.50.10880">
    <property type="entry name" value="Uncharacterised protein PF01937, DUF89, domain 3"/>
    <property type="match status" value="1"/>
</dbReference>
<dbReference type="Pfam" id="PF01937">
    <property type="entry name" value="ARMT1-like_dom"/>
    <property type="match status" value="1"/>
</dbReference>
<evidence type="ECO:0000256" key="6">
    <source>
        <dbReference type="ARBA" id="ARBA00022801"/>
    </source>
</evidence>
<keyword evidence="10" id="KW-0489">Methyltransferase</keyword>
<sequence length="462" mass="52954">MSRSKTPPPLSAKDPSSFAYPTMKDRIPVILSKIVDHLTRQKGVIVQEYGGEAAREELKALIGAISELRHSVMTNKPAKPLRDSRRDALLWNAELARQINLKQEEEETCSRDESEQSLRWFDDAWLWMECYLYRRVQEASLMCSLLKGFDVFAQQKQDAFKSAYKSMSQLTMYLQEVISKFKGQVPESEVRECFKEFLQVSLWGNKCDLSISAGQVMTHDHNPMAQLSLLKHRLMVDDTNAAYGILSKAAEVKERKARVDIVLDNAGFELVTDLCFAEFLITSGLASQIVFHAKSMPWFVSDVTLEDWDWTLNNMKRMNHIAISELCQRWQAYLQAKTWIVEAHDFWIMPNTYNEMHNVSPDLFNRLSESDFIIFKGDLNYRKLVSDRQWDPTTSFERALRGFHPAPLCSLRTLKCDCVVGLEPGQSQAAENEDVNWMIGGDWAVISACQRRDSSPPSPDTL</sequence>
<keyword evidence="5 10" id="KW-0479">Metal-binding</keyword>
<comment type="function">
    <text evidence="8 10">Metal-dependent phosphatase that shows phosphatase activity against several substrates, including fructose-1-phosphate and fructose-6-phosphate. Its preference for fructose-1-phosphate, a strong glycating agent that causes DNA damage rather than a canonical yeast metabolite, suggests a damage-control function in hexose phosphate metabolism. Has also been shown to have O-methyltransferase activity that methylates glutamate residues of target proteins to form gamma-glutamyl methyl ester residues. Possibly methylates PCNA, suggesting it is involved in the DNA damage response.</text>
</comment>
<evidence type="ECO:0000256" key="9">
    <source>
        <dbReference type="ARBA" id="ARBA00048809"/>
    </source>
</evidence>
<comment type="catalytic activity">
    <reaction evidence="1 10">
        <text>L-glutamyl-[protein] + S-adenosyl-L-methionine = [protein]-L-glutamate 5-O-methyl ester + S-adenosyl-L-homocysteine</text>
        <dbReference type="Rhea" id="RHEA:24452"/>
        <dbReference type="Rhea" id="RHEA-COMP:10208"/>
        <dbReference type="Rhea" id="RHEA-COMP:10311"/>
        <dbReference type="ChEBI" id="CHEBI:29973"/>
        <dbReference type="ChEBI" id="CHEBI:57856"/>
        <dbReference type="ChEBI" id="CHEBI:59789"/>
        <dbReference type="ChEBI" id="CHEBI:82795"/>
    </reaction>
</comment>
<dbReference type="PANTHER" id="PTHR12260">
    <property type="entry name" value="DAMAGE-CONTROL PHOSPHATASE ARMT1"/>
    <property type="match status" value="1"/>
</dbReference>
<keyword evidence="13" id="KW-1185">Reference proteome</keyword>
<evidence type="ECO:0000256" key="8">
    <source>
        <dbReference type="ARBA" id="ARBA00045980"/>
    </source>
</evidence>
<dbReference type="GO" id="GO:0006974">
    <property type="term" value="P:DNA damage response"/>
    <property type="evidence" value="ECO:0007669"/>
    <property type="project" value="TreeGrafter"/>
</dbReference>
<comment type="caution">
    <text evidence="12">The sequence shown here is derived from an EMBL/GenBank/DDBJ whole genome shotgun (WGS) entry which is preliminary data.</text>
</comment>
<keyword evidence="10" id="KW-0808">Transferase</keyword>
<dbReference type="EC" id="3.1.3.-" evidence="10"/>
<evidence type="ECO:0000313" key="13">
    <source>
        <dbReference type="Proteomes" id="UP001283361"/>
    </source>
</evidence>
<dbReference type="SUPFAM" id="SSF111321">
    <property type="entry name" value="AF1104-like"/>
    <property type="match status" value="1"/>
</dbReference>
<dbReference type="GO" id="GO:0051998">
    <property type="term" value="F:protein carboxyl O-methyltransferase activity"/>
    <property type="evidence" value="ECO:0007669"/>
    <property type="project" value="UniProtKB-UniRule"/>
</dbReference>
<comment type="cofactor">
    <cofactor evidence="10">
        <name>Mn(2+)</name>
        <dbReference type="ChEBI" id="CHEBI:29035"/>
    </cofactor>
    <cofactor evidence="10">
        <name>Ni(2+)</name>
        <dbReference type="ChEBI" id="CHEBI:49786"/>
    </cofactor>
</comment>
<organism evidence="12 13">
    <name type="scientific">Elysia crispata</name>
    <name type="common">lettuce slug</name>
    <dbReference type="NCBI Taxonomy" id="231223"/>
    <lineage>
        <taxon>Eukaryota</taxon>
        <taxon>Metazoa</taxon>
        <taxon>Spiralia</taxon>
        <taxon>Lophotrochozoa</taxon>
        <taxon>Mollusca</taxon>
        <taxon>Gastropoda</taxon>
        <taxon>Heterobranchia</taxon>
        <taxon>Euthyneura</taxon>
        <taxon>Panpulmonata</taxon>
        <taxon>Sacoglossa</taxon>
        <taxon>Placobranchoidea</taxon>
        <taxon>Plakobranchidae</taxon>
        <taxon>Elysia</taxon>
    </lineage>
</organism>
<dbReference type="InterPro" id="IPR002791">
    <property type="entry name" value="ARMT1-like_metal-bd"/>
</dbReference>
<dbReference type="InterPro" id="IPR039763">
    <property type="entry name" value="ARMT1"/>
</dbReference>
<evidence type="ECO:0000256" key="1">
    <source>
        <dbReference type="ARBA" id="ARBA00000807"/>
    </source>
</evidence>
<dbReference type="GO" id="GO:0016791">
    <property type="term" value="F:phosphatase activity"/>
    <property type="evidence" value="ECO:0007669"/>
    <property type="project" value="TreeGrafter"/>
</dbReference>
<dbReference type="GO" id="GO:0030643">
    <property type="term" value="P:intracellular phosphate ion homeostasis"/>
    <property type="evidence" value="ECO:0007669"/>
    <property type="project" value="UniProtKB-ARBA"/>
</dbReference>
<protein>
    <recommendedName>
        <fullName evidence="10">Sugar phosphate phosphatase</fullName>
        <ecNumber evidence="10">2.1.1.-</ecNumber>
        <ecNumber evidence="10">3.1.3.-</ecNumber>
    </recommendedName>
</protein>
<evidence type="ECO:0000313" key="12">
    <source>
        <dbReference type="EMBL" id="KAK3793205.1"/>
    </source>
</evidence>
<dbReference type="GO" id="GO:0005634">
    <property type="term" value="C:nucleus"/>
    <property type="evidence" value="ECO:0007669"/>
    <property type="project" value="TreeGrafter"/>
</dbReference>
<evidence type="ECO:0000256" key="4">
    <source>
        <dbReference type="ARBA" id="ARBA00022596"/>
    </source>
</evidence>
<accession>A0AAE1ASG2</accession>
<dbReference type="AlphaFoldDB" id="A0AAE1ASG2"/>
<keyword evidence="4" id="KW-0533">Nickel</keyword>
<dbReference type="PANTHER" id="PTHR12260:SF6">
    <property type="entry name" value="DAMAGE-CONTROL PHOSPHATASE ARMT1"/>
    <property type="match status" value="1"/>
</dbReference>
<dbReference type="Proteomes" id="UP001283361">
    <property type="component" value="Unassembled WGS sequence"/>
</dbReference>
<comment type="catalytic activity">
    <reaction evidence="9 10">
        <text>beta-D-fructose 6-phosphate = dihydroxyacetone + D-glyceraldehyde 3-phosphate</text>
        <dbReference type="Rhea" id="RHEA:28002"/>
        <dbReference type="ChEBI" id="CHEBI:16016"/>
        <dbReference type="ChEBI" id="CHEBI:57634"/>
        <dbReference type="ChEBI" id="CHEBI:59776"/>
    </reaction>
</comment>
<keyword evidence="6 10" id="KW-0378">Hydrolase</keyword>
<reference evidence="12" key="1">
    <citation type="journal article" date="2023" name="G3 (Bethesda)">
        <title>A reference genome for the long-term kleptoplast-retaining sea slug Elysia crispata morphotype clarki.</title>
        <authorList>
            <person name="Eastman K.E."/>
            <person name="Pendleton A.L."/>
            <person name="Shaikh M.A."/>
            <person name="Suttiyut T."/>
            <person name="Ogas R."/>
            <person name="Tomko P."/>
            <person name="Gavelis G."/>
            <person name="Widhalm J.R."/>
            <person name="Wisecaver J.H."/>
        </authorList>
    </citation>
    <scope>NUCLEOTIDE SEQUENCE</scope>
    <source>
        <strain evidence="12">ECLA1</strain>
    </source>
</reference>
<evidence type="ECO:0000259" key="11">
    <source>
        <dbReference type="Pfam" id="PF01937"/>
    </source>
</evidence>
<dbReference type="GO" id="GO:0032259">
    <property type="term" value="P:methylation"/>
    <property type="evidence" value="ECO:0007669"/>
    <property type="project" value="UniProtKB-KW"/>
</dbReference>
<evidence type="ECO:0000256" key="3">
    <source>
        <dbReference type="ARBA" id="ARBA00009519"/>
    </source>
</evidence>
<dbReference type="Gene3D" id="1.20.930.60">
    <property type="match status" value="1"/>
</dbReference>
<feature type="domain" description="Damage-control phosphatase ARMT1-like metal-binding" evidence="11">
    <location>
        <begin position="22"/>
        <end position="426"/>
    </location>
</feature>
<dbReference type="InterPro" id="IPR036075">
    <property type="entry name" value="ARMT-1-like_metal-bd_sf"/>
</dbReference>
<gene>
    <name evidence="12" type="ORF">RRG08_012881</name>
</gene>
<dbReference type="GO" id="GO:0046872">
    <property type="term" value="F:metal ion binding"/>
    <property type="evidence" value="ECO:0007669"/>
    <property type="project" value="UniProtKB-UniRule"/>
</dbReference>
<dbReference type="GO" id="GO:0016462">
    <property type="term" value="F:pyrophosphatase activity"/>
    <property type="evidence" value="ECO:0007669"/>
    <property type="project" value="UniProtKB-ARBA"/>
</dbReference>
<comment type="catalytic activity">
    <reaction evidence="2 10">
        <text>beta-D-fructose 1-phosphate + H2O = D-fructose + phosphate</text>
        <dbReference type="Rhea" id="RHEA:35603"/>
        <dbReference type="ChEBI" id="CHEBI:15377"/>
        <dbReference type="ChEBI" id="CHEBI:37721"/>
        <dbReference type="ChEBI" id="CHEBI:43474"/>
        <dbReference type="ChEBI" id="CHEBI:138881"/>
    </reaction>
</comment>
<comment type="domain">
    <text evidence="10">Subfamily III proteins have a conserved RTxK motif about 40-50 residues from the C-terminus; the threonine may be replaced by serine or cysteine.</text>
</comment>